<keyword evidence="5 6" id="KW-0238">DNA-binding</keyword>
<gene>
    <name evidence="10" type="ORF">WN51_06124</name>
</gene>
<feature type="compositionally biased region" description="Basic and acidic residues" evidence="8">
    <location>
        <begin position="155"/>
        <end position="171"/>
    </location>
</feature>
<dbReference type="GO" id="GO:0140664">
    <property type="term" value="F:ATP-dependent DNA damage sensor activity"/>
    <property type="evidence" value="ECO:0007669"/>
    <property type="project" value="InterPro"/>
</dbReference>
<dbReference type="InterPro" id="IPR000432">
    <property type="entry name" value="DNA_mismatch_repair_MutS_C"/>
</dbReference>
<evidence type="ECO:0000313" key="10">
    <source>
        <dbReference type="EMBL" id="KOX68230.1"/>
    </source>
</evidence>
<dbReference type="SUPFAM" id="SSF55271">
    <property type="entry name" value="DNA repair protein MutS, domain I"/>
    <property type="match status" value="1"/>
</dbReference>
<dbReference type="NCBIfam" id="NF003810">
    <property type="entry name" value="PRK05399.1"/>
    <property type="match status" value="1"/>
</dbReference>
<dbReference type="SMART" id="SM00534">
    <property type="entry name" value="MUTSac"/>
    <property type="match status" value="1"/>
</dbReference>
<dbReference type="Pfam" id="PF01624">
    <property type="entry name" value="MutS_I"/>
    <property type="match status" value="1"/>
</dbReference>
<dbReference type="Pfam" id="PF05190">
    <property type="entry name" value="MutS_IV"/>
    <property type="match status" value="1"/>
</dbReference>
<dbReference type="GO" id="GO:0030983">
    <property type="term" value="F:mismatched DNA binding"/>
    <property type="evidence" value="ECO:0007669"/>
    <property type="project" value="UniProtKB-UniRule"/>
</dbReference>
<evidence type="ECO:0000256" key="1">
    <source>
        <dbReference type="ARBA" id="ARBA00006271"/>
    </source>
</evidence>
<feature type="compositionally biased region" description="Polar residues" evidence="8">
    <location>
        <begin position="15"/>
        <end position="32"/>
    </location>
</feature>
<dbReference type="Proteomes" id="UP000053105">
    <property type="component" value="Unassembled WGS sequence"/>
</dbReference>
<dbReference type="SUPFAM" id="SSF52540">
    <property type="entry name" value="P-loop containing nucleoside triphosphate hydrolases"/>
    <property type="match status" value="1"/>
</dbReference>
<dbReference type="Pfam" id="PF05188">
    <property type="entry name" value="MutS_II"/>
    <property type="match status" value="1"/>
</dbReference>
<evidence type="ECO:0000256" key="6">
    <source>
        <dbReference type="PIRNR" id="PIRNR037677"/>
    </source>
</evidence>
<dbReference type="InterPro" id="IPR007861">
    <property type="entry name" value="DNA_mismatch_repair_MutS_clamp"/>
</dbReference>
<accession>A0A0M8ZP35</accession>
<evidence type="ECO:0000256" key="3">
    <source>
        <dbReference type="ARBA" id="ARBA00022763"/>
    </source>
</evidence>
<keyword evidence="2 6" id="KW-0547">Nucleotide-binding</keyword>
<reference evidence="10 11" key="1">
    <citation type="submission" date="2015-07" db="EMBL/GenBank/DDBJ databases">
        <title>The genome of Melipona quadrifasciata.</title>
        <authorList>
            <person name="Pan H."/>
            <person name="Kapheim K."/>
        </authorList>
    </citation>
    <scope>NUCLEOTIDE SEQUENCE [LARGE SCALE GENOMIC DNA]</scope>
    <source>
        <strain evidence="10">0111107301</strain>
        <tissue evidence="10">Whole body</tissue>
    </source>
</reference>
<dbReference type="Gene3D" id="3.30.420.110">
    <property type="entry name" value="MutS, connector domain"/>
    <property type="match status" value="1"/>
</dbReference>
<dbReference type="FunFam" id="1.10.1420.10:FF:000005">
    <property type="entry name" value="DNA mismatch repair protein"/>
    <property type="match status" value="1"/>
</dbReference>
<keyword evidence="3 6" id="KW-0227">DNA damage</keyword>
<keyword evidence="6 7" id="KW-0234">DNA repair</keyword>
<dbReference type="Gene3D" id="3.40.50.300">
    <property type="entry name" value="P-loop containing nucleotide triphosphate hydrolases"/>
    <property type="match status" value="1"/>
</dbReference>
<organism evidence="10 11">
    <name type="scientific">Melipona quadrifasciata</name>
    <dbReference type="NCBI Taxonomy" id="166423"/>
    <lineage>
        <taxon>Eukaryota</taxon>
        <taxon>Metazoa</taxon>
        <taxon>Ecdysozoa</taxon>
        <taxon>Arthropoda</taxon>
        <taxon>Hexapoda</taxon>
        <taxon>Insecta</taxon>
        <taxon>Pterygota</taxon>
        <taxon>Neoptera</taxon>
        <taxon>Endopterygota</taxon>
        <taxon>Hymenoptera</taxon>
        <taxon>Apocrita</taxon>
        <taxon>Aculeata</taxon>
        <taxon>Apoidea</taxon>
        <taxon>Anthophila</taxon>
        <taxon>Apidae</taxon>
        <taxon>Melipona</taxon>
    </lineage>
</organism>
<dbReference type="SUPFAM" id="SSF48334">
    <property type="entry name" value="DNA repair protein MutS, domain III"/>
    <property type="match status" value="1"/>
</dbReference>
<feature type="compositionally biased region" description="Basic and acidic residues" evidence="8">
    <location>
        <begin position="56"/>
        <end position="79"/>
    </location>
</feature>
<dbReference type="InterPro" id="IPR007696">
    <property type="entry name" value="DNA_mismatch_repair_MutS_core"/>
</dbReference>
<dbReference type="Pfam" id="PF05192">
    <property type="entry name" value="MutS_III"/>
    <property type="match status" value="1"/>
</dbReference>
<feature type="compositionally biased region" description="Acidic residues" evidence="8">
    <location>
        <begin position="115"/>
        <end position="129"/>
    </location>
</feature>
<dbReference type="PROSITE" id="PS00486">
    <property type="entry name" value="DNA_MISMATCH_REPAIR_2"/>
    <property type="match status" value="1"/>
</dbReference>
<dbReference type="InterPro" id="IPR027417">
    <property type="entry name" value="P-loop_NTPase"/>
</dbReference>
<dbReference type="SMART" id="SM00533">
    <property type="entry name" value="MUTSd"/>
    <property type="match status" value="1"/>
</dbReference>
<dbReference type="InterPro" id="IPR036187">
    <property type="entry name" value="DNA_mismatch_repair_MutS_sf"/>
</dbReference>
<comment type="similarity">
    <text evidence="1 6 7">Belongs to the DNA mismatch repair MutS family.</text>
</comment>
<dbReference type="PANTHER" id="PTHR11361:SF148">
    <property type="entry name" value="DNA MISMATCH REPAIR PROTEIN MSH6"/>
    <property type="match status" value="1"/>
</dbReference>
<dbReference type="EMBL" id="KQ435944">
    <property type="protein sequence ID" value="KOX68230.1"/>
    <property type="molecule type" value="Genomic_DNA"/>
</dbReference>
<dbReference type="GO" id="GO:0005524">
    <property type="term" value="F:ATP binding"/>
    <property type="evidence" value="ECO:0007669"/>
    <property type="project" value="UniProtKB-UniRule"/>
</dbReference>
<dbReference type="FunFam" id="3.40.1170.10:FF:000002">
    <property type="entry name" value="DNA mismatch repair protein"/>
    <property type="match status" value="1"/>
</dbReference>
<protein>
    <recommendedName>
        <fullName evidence="6">DNA mismatch repair protein</fullName>
    </recommendedName>
</protein>
<dbReference type="InterPro" id="IPR036678">
    <property type="entry name" value="MutS_con_dom_sf"/>
</dbReference>
<dbReference type="AlphaFoldDB" id="A0A0M8ZP35"/>
<feature type="region of interest" description="Disordered" evidence="8">
    <location>
        <begin position="1"/>
        <end position="181"/>
    </location>
</feature>
<evidence type="ECO:0000256" key="4">
    <source>
        <dbReference type="ARBA" id="ARBA00022840"/>
    </source>
</evidence>
<evidence type="ECO:0000259" key="9">
    <source>
        <dbReference type="PROSITE" id="PS00486"/>
    </source>
</evidence>
<proteinExistence type="inferred from homology"/>
<dbReference type="Pfam" id="PF00488">
    <property type="entry name" value="MutS_V"/>
    <property type="match status" value="1"/>
</dbReference>
<evidence type="ECO:0000256" key="5">
    <source>
        <dbReference type="ARBA" id="ARBA00023125"/>
    </source>
</evidence>
<dbReference type="PANTHER" id="PTHR11361">
    <property type="entry name" value="DNA MISMATCH REPAIR PROTEIN MUTS FAMILY MEMBER"/>
    <property type="match status" value="1"/>
</dbReference>
<evidence type="ECO:0000256" key="2">
    <source>
        <dbReference type="ARBA" id="ARBA00022741"/>
    </source>
</evidence>
<name>A0A0M8ZP35_9HYME</name>
<dbReference type="PIRSF" id="PIRSF037677">
    <property type="entry name" value="DNA_mis_repair_Msh6"/>
    <property type="match status" value="1"/>
</dbReference>
<evidence type="ECO:0000256" key="8">
    <source>
        <dbReference type="SAM" id="MobiDB-lite"/>
    </source>
</evidence>
<dbReference type="Gene3D" id="1.10.1420.10">
    <property type="match status" value="2"/>
</dbReference>
<dbReference type="InterPro" id="IPR007860">
    <property type="entry name" value="DNA_mmatch_repair_MutS_con_dom"/>
</dbReference>
<sequence length="1156" mass="131890">MSKVNTLYNYFISPKTPTTSKQSNSKPLNEKSSTPKRAREQRNKGMEQIYAKTPSKGKENKDVKDRKRVFKDDDDKEKKEEEEESESIRPKKRRLIIPDEESGEDSGDEFKPDSENESENSDTESEGCTESEPMTASEEETPEKKIKLNKTSRRKQNDVKKIPKEDKKESKLQQNQAQGSNNVESWRHLKYDFLQPDKIRDINRRPPTDPEYDPKTLYVPQDFLNQQTPLLFDTLYYTIFPQAMRQWWEIKKKHFDCILFFKVGKFYELYHMDAVISVNELNLTYMKGEFAHAGFPEIGYGRFLASLVERGYKVARIEQTENPEMMAQRCSKIAIQFHLLFSINTRPTKFDKVVNREVCQISTKGTRVYTPQDVEPATANSNYLLSLVEKCPSGSNISHYGVCFLDTTIGDFYLGQFEDDRCNSRLLTLFAHYPPVHVVYERGNLSQRTLKILNNALAACIKEPLLRESQFWSPTTTLKNLHEGEYFKKPDSAFQWPAGLQPYLNQSDSLGLTPADDKELAVYALGGCVHLLKECLLEQQLLAQARFKTYTPPDFSNETLKFANNMVLDAITINNLRIFGEGSLMKTLDRCCTAFGKRLLREWICRPSCRKNIIIERQEAIQELMNNSDIVQSARSMLGGLPDLERLLSKIHAQGNAAKMNNHPDGRAIMFEGQTYSKKKIINFTTTLSAFEDVLKIVALFEDFNSTLVSRCTKVEPDGEFPSLRESLDYFKTAFDHEEAKKVGCIVPKRGVDEEYDSVLMELDDIKKDAEVYLQKQKNHFGVKVTYYGSDRKRYQIEIPESQIKKVGIGYELQSQRKGYKRYYTNETKEFLTRQTNAEEHRDRVLKDLNRRIFAKFSEKYDMWNMAVYKLSVLDVLISLTEYALSGDMCVPEICDSTDEGVFIDIREGRHPCILSDTFIPNDTLLGTDNSASFMILTGPNMGGKSTLMRQVALLTIMTQIGSYVPASSCRLTLVDRIFTRLGANDDILAGQSTFLVELSETAAILQHATPYSLVLLDELGRGTSTYDGTAIAASVVNALLKLNCRTLFSTHYHSLVEDYKNTKEITLAHMACMVETEEQDEVSQETVTFLYKLSEGACPKSYGFNAARLAGVPPVITSRAHEISKKLEQETNQKHVFTNLCKANGTAIRDLIAAM</sequence>
<dbReference type="FunFam" id="3.40.50.300:FF:002677">
    <property type="entry name" value="DNA mismatch repair protein"/>
    <property type="match status" value="1"/>
</dbReference>
<feature type="compositionally biased region" description="Acidic residues" evidence="8">
    <location>
        <begin position="98"/>
        <end position="107"/>
    </location>
</feature>
<keyword evidence="4 6" id="KW-0067">ATP-binding</keyword>
<evidence type="ECO:0000313" key="11">
    <source>
        <dbReference type="Proteomes" id="UP000053105"/>
    </source>
</evidence>
<dbReference type="InterPro" id="IPR017261">
    <property type="entry name" value="DNA_mismatch_repair_MutS/MSH"/>
</dbReference>
<comment type="function">
    <text evidence="6 7">Component of the post-replicative DNA mismatch repair system (MMR).</text>
</comment>
<evidence type="ECO:0000256" key="7">
    <source>
        <dbReference type="RuleBase" id="RU003756"/>
    </source>
</evidence>
<dbReference type="InterPro" id="IPR045076">
    <property type="entry name" value="MutS"/>
</dbReference>
<keyword evidence="11" id="KW-1185">Reference proteome</keyword>
<dbReference type="GO" id="GO:0006298">
    <property type="term" value="P:mismatch repair"/>
    <property type="evidence" value="ECO:0007669"/>
    <property type="project" value="InterPro"/>
</dbReference>
<dbReference type="SUPFAM" id="SSF53150">
    <property type="entry name" value="DNA repair protein MutS, domain II"/>
    <property type="match status" value="1"/>
</dbReference>
<dbReference type="OrthoDB" id="121051at2759"/>
<dbReference type="InterPro" id="IPR016151">
    <property type="entry name" value="DNA_mismatch_repair_MutS_N"/>
</dbReference>
<dbReference type="GO" id="GO:0032301">
    <property type="term" value="C:MutSalpha complex"/>
    <property type="evidence" value="ECO:0007669"/>
    <property type="project" value="TreeGrafter"/>
</dbReference>
<dbReference type="STRING" id="166423.A0A0M8ZP35"/>
<dbReference type="InterPro" id="IPR007695">
    <property type="entry name" value="DNA_mismatch_repair_MutS-lik_N"/>
</dbReference>
<feature type="domain" description="DNA mismatch repair proteins mutS family" evidence="9">
    <location>
        <begin position="1013"/>
        <end position="1029"/>
    </location>
</feature>
<dbReference type="Gene3D" id="3.40.1170.10">
    <property type="entry name" value="DNA repair protein MutS, domain I"/>
    <property type="match status" value="1"/>
</dbReference>
<feature type="compositionally biased region" description="Polar residues" evidence="8">
    <location>
        <begin position="172"/>
        <end position="181"/>
    </location>
</feature>